<dbReference type="Pfam" id="PF04279">
    <property type="entry name" value="IspA"/>
    <property type="match status" value="1"/>
</dbReference>
<dbReference type="PANTHER" id="PTHR36917">
    <property type="entry name" value="INTRACELLULAR SEPTATION PROTEIN A-RELATED"/>
    <property type="match status" value="1"/>
</dbReference>
<comment type="function">
    <text evidence="5">Plays a role in cell envelope biogenesis, maintenance of cell envelope integrity and membrane homeostasis.</text>
</comment>
<name>A0A4P7XF79_9ALTE</name>
<keyword evidence="1 5" id="KW-1003">Cell membrane</keyword>
<keyword evidence="7" id="KW-1185">Reference proteome</keyword>
<feature type="transmembrane region" description="Helical" evidence="5">
    <location>
        <begin position="50"/>
        <end position="69"/>
    </location>
</feature>
<dbReference type="NCBIfam" id="TIGR00997">
    <property type="entry name" value="ispZ"/>
    <property type="match status" value="1"/>
</dbReference>
<evidence type="ECO:0000256" key="5">
    <source>
        <dbReference type="HAMAP-Rule" id="MF_00189"/>
    </source>
</evidence>
<dbReference type="GO" id="GO:0005886">
    <property type="term" value="C:plasma membrane"/>
    <property type="evidence" value="ECO:0007669"/>
    <property type="project" value="UniProtKB-SubCell"/>
</dbReference>
<keyword evidence="4 5" id="KW-0472">Membrane</keyword>
<dbReference type="HAMAP" id="MF_00189">
    <property type="entry name" value="YciB"/>
    <property type="match status" value="1"/>
</dbReference>
<organism evidence="6 7">
    <name type="scientific">Hydrocarboniclastica marina</name>
    <dbReference type="NCBI Taxonomy" id="2259620"/>
    <lineage>
        <taxon>Bacteria</taxon>
        <taxon>Pseudomonadati</taxon>
        <taxon>Pseudomonadota</taxon>
        <taxon>Gammaproteobacteria</taxon>
        <taxon>Alteromonadales</taxon>
        <taxon>Alteromonadaceae</taxon>
        <taxon>Hydrocarboniclastica</taxon>
    </lineage>
</organism>
<keyword evidence="2 5" id="KW-0812">Transmembrane</keyword>
<dbReference type="AlphaFoldDB" id="A0A4P7XF79"/>
<reference evidence="6 7" key="1">
    <citation type="submission" date="2018-07" db="EMBL/GenBank/DDBJ databases">
        <title>Marsedoiliclastica nanhaica gen. nov. sp. nov., a novel marine hydrocarbonoclastic bacterium isolated from an in-situ enriched hydrocarbon-degrading consortium in deep-sea sediment.</title>
        <authorList>
            <person name="Dong C."/>
            <person name="Ma T."/>
            <person name="Liu R."/>
            <person name="Shao Z."/>
        </authorList>
    </citation>
    <scope>NUCLEOTIDE SEQUENCE [LARGE SCALE GENOMIC DNA]</scope>
    <source>
        <strain evidence="7">soil36-7</strain>
    </source>
</reference>
<evidence type="ECO:0000256" key="1">
    <source>
        <dbReference type="ARBA" id="ARBA00022475"/>
    </source>
</evidence>
<evidence type="ECO:0000256" key="3">
    <source>
        <dbReference type="ARBA" id="ARBA00022989"/>
    </source>
</evidence>
<keyword evidence="3 5" id="KW-1133">Transmembrane helix</keyword>
<comment type="subcellular location">
    <subcellularLocation>
        <location evidence="5">Cell inner membrane</location>
        <topology evidence="5">Multi-pass membrane protein</topology>
    </subcellularLocation>
</comment>
<dbReference type="RefSeq" id="WP_136548025.1">
    <property type="nucleotide sequence ID" value="NZ_CP031093.1"/>
</dbReference>
<dbReference type="InterPro" id="IPR006008">
    <property type="entry name" value="YciB"/>
</dbReference>
<protein>
    <recommendedName>
        <fullName evidence="5">Inner membrane-spanning protein YciB</fullName>
    </recommendedName>
</protein>
<evidence type="ECO:0000256" key="4">
    <source>
        <dbReference type="ARBA" id="ARBA00023136"/>
    </source>
</evidence>
<comment type="similarity">
    <text evidence="5">Belongs to the YciB family.</text>
</comment>
<dbReference type="EMBL" id="CP031093">
    <property type="protein sequence ID" value="QCF25591.1"/>
    <property type="molecule type" value="Genomic_DNA"/>
</dbReference>
<evidence type="ECO:0000313" key="6">
    <source>
        <dbReference type="EMBL" id="QCF25591.1"/>
    </source>
</evidence>
<keyword evidence="5" id="KW-0997">Cell inner membrane</keyword>
<dbReference type="Proteomes" id="UP000298049">
    <property type="component" value="Chromosome"/>
</dbReference>
<evidence type="ECO:0000256" key="2">
    <source>
        <dbReference type="ARBA" id="ARBA00022692"/>
    </source>
</evidence>
<feature type="transmembrane region" description="Helical" evidence="5">
    <location>
        <begin position="123"/>
        <end position="140"/>
    </location>
</feature>
<dbReference type="NCBIfam" id="NF001325">
    <property type="entry name" value="PRK00259.1-3"/>
    <property type="match status" value="1"/>
</dbReference>
<feature type="transmembrane region" description="Helical" evidence="5">
    <location>
        <begin position="81"/>
        <end position="102"/>
    </location>
</feature>
<feature type="transmembrane region" description="Helical" evidence="5">
    <location>
        <begin position="23"/>
        <end position="43"/>
    </location>
</feature>
<proteinExistence type="inferred from homology"/>
<sequence length="180" mass="20461">MKQFLDFIPLIVFFAVYQYSGDMISATIALIIVTMAQVAFMWLRFRKVEKVHLITLAAVVVFGGLTVLLNDNTFIMWKPTIVNWVLAAVLLGSHLLLGKNLIRKMLAANMKLPETVWARLNTAWVLFFVLTGALNLYIAFNFSQETWVNFKVFGLLLLTLGFAVAQILLLSRHLKEEEPL</sequence>
<accession>A0A4P7XF79</accession>
<feature type="transmembrane region" description="Helical" evidence="5">
    <location>
        <begin position="152"/>
        <end position="170"/>
    </location>
</feature>
<dbReference type="NCBIfam" id="NF001324">
    <property type="entry name" value="PRK00259.1-2"/>
    <property type="match status" value="1"/>
</dbReference>
<evidence type="ECO:0000313" key="7">
    <source>
        <dbReference type="Proteomes" id="UP000298049"/>
    </source>
</evidence>
<dbReference type="OrthoDB" id="9788219at2"/>
<gene>
    <name evidence="5" type="primary">yciB</name>
    <name evidence="6" type="ORF">soil367_06475</name>
</gene>
<dbReference type="KEGG" id="hmi:soil367_06475"/>
<dbReference type="PANTHER" id="PTHR36917:SF1">
    <property type="entry name" value="INNER MEMBRANE-SPANNING PROTEIN YCIB"/>
    <property type="match status" value="1"/>
</dbReference>